<name>A0ABD5IS44_9BACL</name>
<dbReference type="Gene3D" id="3.30.2120.10">
    <property type="entry name" value="Bacillus phage protein-like"/>
    <property type="match status" value="1"/>
</dbReference>
<dbReference type="RefSeq" id="WP_328216735.1">
    <property type="nucleotide sequence ID" value="NZ_JARTLI010000002.1"/>
</dbReference>
<comment type="caution">
    <text evidence="2">The sequence shown here is derived from an EMBL/GenBank/DDBJ whole genome shotgun (WGS) entry which is preliminary data.</text>
</comment>
<reference evidence="2 3" key="1">
    <citation type="submission" date="2023-03" db="EMBL/GenBank/DDBJ databases">
        <title>Bacillus Genome Sequencing.</title>
        <authorList>
            <person name="Dunlap C."/>
        </authorList>
    </citation>
    <scope>NUCLEOTIDE SEQUENCE [LARGE SCALE GENOMIC DNA]</scope>
    <source>
        <strain evidence="2 3">NRS-38</strain>
    </source>
</reference>
<accession>A0ABD5IS44</accession>
<evidence type="ECO:0000313" key="3">
    <source>
        <dbReference type="Proteomes" id="UP001339962"/>
    </source>
</evidence>
<evidence type="ECO:0000313" key="2">
    <source>
        <dbReference type="EMBL" id="MED5050605.1"/>
    </source>
</evidence>
<evidence type="ECO:0000259" key="1">
    <source>
        <dbReference type="Pfam" id="PF18066"/>
    </source>
</evidence>
<dbReference type="Pfam" id="PF18066">
    <property type="entry name" value="Phage_ABA_S"/>
    <property type="match status" value="1"/>
</dbReference>
<sequence>MNLREIDRLVAEKVMGWEPVYDDGDLVSFVTEFGTLFFSDDDECEWSPTIDIADAWKVVEKLRESKKFTLHDVLDKNDNKVYYAQFHWIEMRYVEYVGAHANTAPLAICLAALKAVGFEVGHVEDIEGEGA</sequence>
<dbReference type="EMBL" id="JARTLI010000002">
    <property type="protein sequence ID" value="MED5050605.1"/>
    <property type="molecule type" value="Genomic_DNA"/>
</dbReference>
<dbReference type="SUPFAM" id="SSF111074">
    <property type="entry name" value="Bacillus phage protein"/>
    <property type="match status" value="1"/>
</dbReference>
<organism evidence="2 3">
    <name type="scientific">Anoxybacteroides rupiense</name>
    <dbReference type="NCBI Taxonomy" id="311460"/>
    <lineage>
        <taxon>Bacteria</taxon>
        <taxon>Bacillati</taxon>
        <taxon>Bacillota</taxon>
        <taxon>Bacilli</taxon>
        <taxon>Bacillales</taxon>
        <taxon>Anoxybacillaceae</taxon>
        <taxon>Anoxybacteroides</taxon>
    </lineage>
</organism>
<feature type="domain" description="Phage ABA sandwich" evidence="1">
    <location>
        <begin position="8"/>
        <end position="113"/>
    </location>
</feature>
<dbReference type="AlphaFoldDB" id="A0ABD5IS44"/>
<dbReference type="InterPro" id="IPR028985">
    <property type="entry name" value="Bacillus_phage_prot-like"/>
</dbReference>
<dbReference type="Proteomes" id="UP001339962">
    <property type="component" value="Unassembled WGS sequence"/>
</dbReference>
<gene>
    <name evidence="2" type="ORF">P9850_01810</name>
</gene>
<protein>
    <recommendedName>
        <fullName evidence="1">Phage ABA sandwich domain-containing protein</fullName>
    </recommendedName>
</protein>
<proteinExistence type="predicted"/>
<dbReference type="InterPro" id="IPR041270">
    <property type="entry name" value="Phage_ABA_S"/>
</dbReference>